<evidence type="ECO:0000256" key="4">
    <source>
        <dbReference type="ARBA" id="ARBA00022679"/>
    </source>
</evidence>
<dbReference type="PANTHER" id="PTHR42933">
    <property type="entry name" value="SLR6095 PROTEIN"/>
    <property type="match status" value="1"/>
</dbReference>
<name>A0ABU3C4S3_9GAMM</name>
<dbReference type="InterPro" id="IPR022749">
    <property type="entry name" value="D12N6_MeTrfase_N"/>
</dbReference>
<dbReference type="EC" id="2.1.1.72" evidence="2"/>
<dbReference type="InterPro" id="IPR038333">
    <property type="entry name" value="T1MK-like_N_sf"/>
</dbReference>
<dbReference type="InterPro" id="IPR029063">
    <property type="entry name" value="SAM-dependent_MTases_sf"/>
</dbReference>
<organism evidence="10 11">
    <name type="scientific">Spectribacter hydrogenoxidans</name>
    <dbReference type="NCBI Taxonomy" id="3075608"/>
    <lineage>
        <taxon>Bacteria</taxon>
        <taxon>Pseudomonadati</taxon>
        <taxon>Pseudomonadota</taxon>
        <taxon>Gammaproteobacteria</taxon>
        <taxon>Salinisphaerales</taxon>
        <taxon>Salinisphaeraceae</taxon>
        <taxon>Spectribacter</taxon>
    </lineage>
</organism>
<keyword evidence="5" id="KW-0949">S-adenosyl-L-methionine</keyword>
<dbReference type="PROSITE" id="PS00092">
    <property type="entry name" value="N6_MTASE"/>
    <property type="match status" value="1"/>
</dbReference>
<evidence type="ECO:0000256" key="6">
    <source>
        <dbReference type="ARBA" id="ARBA00022747"/>
    </source>
</evidence>
<dbReference type="Pfam" id="PF12161">
    <property type="entry name" value="HsdM_N"/>
    <property type="match status" value="1"/>
</dbReference>
<evidence type="ECO:0000313" key="10">
    <source>
        <dbReference type="EMBL" id="MDT0636396.1"/>
    </source>
</evidence>
<gene>
    <name evidence="10" type="ORF">RM532_15735</name>
</gene>
<dbReference type="RefSeq" id="WP_311654289.1">
    <property type="nucleotide sequence ID" value="NZ_JAVRIB010000037.1"/>
</dbReference>
<keyword evidence="6" id="KW-0680">Restriction system</keyword>
<dbReference type="SUPFAM" id="SSF53335">
    <property type="entry name" value="S-adenosyl-L-methionine-dependent methyltransferases"/>
    <property type="match status" value="1"/>
</dbReference>
<dbReference type="InterPro" id="IPR003356">
    <property type="entry name" value="DNA_methylase_A-5"/>
</dbReference>
<dbReference type="InterPro" id="IPR002052">
    <property type="entry name" value="DNA_methylase_N6_adenine_CS"/>
</dbReference>
<keyword evidence="4 10" id="KW-0808">Transferase</keyword>
<evidence type="ECO:0000259" key="9">
    <source>
        <dbReference type="Pfam" id="PF12161"/>
    </source>
</evidence>
<evidence type="ECO:0000256" key="1">
    <source>
        <dbReference type="ARBA" id="ARBA00006594"/>
    </source>
</evidence>
<keyword evidence="3 10" id="KW-0489">Methyltransferase</keyword>
<proteinExistence type="inferred from homology"/>
<evidence type="ECO:0000313" key="11">
    <source>
        <dbReference type="Proteomes" id="UP001251857"/>
    </source>
</evidence>
<evidence type="ECO:0000256" key="3">
    <source>
        <dbReference type="ARBA" id="ARBA00022603"/>
    </source>
</evidence>
<dbReference type="GO" id="GO:0032259">
    <property type="term" value="P:methylation"/>
    <property type="evidence" value="ECO:0007669"/>
    <property type="project" value="UniProtKB-KW"/>
</dbReference>
<dbReference type="EMBL" id="JAVRIB010000037">
    <property type="protein sequence ID" value="MDT0636396.1"/>
    <property type="molecule type" value="Genomic_DNA"/>
</dbReference>
<feature type="domain" description="N6 adenine-specific DNA methyltransferase N-terminal" evidence="9">
    <location>
        <begin position="8"/>
        <end position="113"/>
    </location>
</feature>
<reference evidence="10 11" key="1">
    <citation type="submission" date="2023-09" db="EMBL/GenBank/DDBJ databases">
        <authorList>
            <person name="Rey-Velasco X."/>
        </authorList>
    </citation>
    <scope>NUCLEOTIDE SEQUENCE [LARGE SCALE GENOMIC DNA]</scope>
    <source>
        <strain evidence="10 11">W335</strain>
    </source>
</reference>
<sequence length="491" mass="55441">MSSDYSTLVSKVWNYAHVLRDQGISYGDYVEQITFLLFLKMDQERSGLLGEPSIIPASWRWDRLASKTGDDLELHYRHTLEELAKEKGLIGTIFRKAQNKLTDPAKLKRVVSLINDETWIGIDVDVKGAIYEGLLERNAAEVKSGAGQYFTPRPLIQAMTRLLDPRVGETVHDPACGTGGFLLAAYEHMKGQSQDRDAQRKLREKSLSGVDIVDEVVRLCGMNLYLHGVGNGESPIVARDALANDPGDRYDVILTNPPFGKKSSYTVFGEDGGTKTERENYEREDFKYTTSNKQLNFLQHIMTIMESGGRAAVVLPDNVLFEAGNAGEGIRKRLLNQFNFHTLLRLPTGIFYKPGVKANVLFFDKHAPRADGHPNTKALWIYDFRTNTHFTLKKQPIANSDMEDFEACYWVNNLSQRKETERFRRFPVEDLLARDKTNLDIFWLRDDSLEDIDSLPPPDVIAADIVENLQAALDAFQSVRDELGSDAQETA</sequence>
<dbReference type="Pfam" id="PF02384">
    <property type="entry name" value="N6_Mtase"/>
    <property type="match status" value="1"/>
</dbReference>
<dbReference type="InterPro" id="IPR051537">
    <property type="entry name" value="DNA_Adenine_Mtase"/>
</dbReference>
<dbReference type="PRINTS" id="PR00507">
    <property type="entry name" value="N12N6MTFRASE"/>
</dbReference>
<dbReference type="GO" id="GO:0008168">
    <property type="term" value="F:methyltransferase activity"/>
    <property type="evidence" value="ECO:0007669"/>
    <property type="project" value="UniProtKB-KW"/>
</dbReference>
<evidence type="ECO:0000256" key="2">
    <source>
        <dbReference type="ARBA" id="ARBA00011900"/>
    </source>
</evidence>
<keyword evidence="11" id="KW-1185">Reference proteome</keyword>
<comment type="caution">
    <text evidence="10">The sequence shown here is derived from an EMBL/GenBank/DDBJ whole genome shotgun (WGS) entry which is preliminary data.</text>
</comment>
<accession>A0ABU3C4S3</accession>
<dbReference type="CDD" id="cd02440">
    <property type="entry name" value="AdoMet_MTases"/>
    <property type="match status" value="1"/>
</dbReference>
<dbReference type="Gene3D" id="1.20.1260.30">
    <property type="match status" value="1"/>
</dbReference>
<comment type="catalytic activity">
    <reaction evidence="7">
        <text>a 2'-deoxyadenosine in DNA + S-adenosyl-L-methionine = an N(6)-methyl-2'-deoxyadenosine in DNA + S-adenosyl-L-homocysteine + H(+)</text>
        <dbReference type="Rhea" id="RHEA:15197"/>
        <dbReference type="Rhea" id="RHEA-COMP:12418"/>
        <dbReference type="Rhea" id="RHEA-COMP:12419"/>
        <dbReference type="ChEBI" id="CHEBI:15378"/>
        <dbReference type="ChEBI" id="CHEBI:57856"/>
        <dbReference type="ChEBI" id="CHEBI:59789"/>
        <dbReference type="ChEBI" id="CHEBI:90615"/>
        <dbReference type="ChEBI" id="CHEBI:90616"/>
        <dbReference type="EC" id="2.1.1.72"/>
    </reaction>
</comment>
<evidence type="ECO:0000256" key="7">
    <source>
        <dbReference type="ARBA" id="ARBA00047942"/>
    </source>
</evidence>
<evidence type="ECO:0000259" key="8">
    <source>
        <dbReference type="Pfam" id="PF02384"/>
    </source>
</evidence>
<evidence type="ECO:0000256" key="5">
    <source>
        <dbReference type="ARBA" id="ARBA00022691"/>
    </source>
</evidence>
<dbReference type="Gene3D" id="3.40.50.150">
    <property type="entry name" value="Vaccinia Virus protein VP39"/>
    <property type="match status" value="1"/>
</dbReference>
<comment type="similarity">
    <text evidence="1">Belongs to the N(4)/N(6)-methyltransferase family.</text>
</comment>
<dbReference type="Proteomes" id="UP001251857">
    <property type="component" value="Unassembled WGS sequence"/>
</dbReference>
<dbReference type="PANTHER" id="PTHR42933:SF4">
    <property type="entry name" value="TYPE I RESTRICTION ENZYME ECOKI METHYLASE SUBUNIT"/>
    <property type="match status" value="1"/>
</dbReference>
<protein>
    <recommendedName>
        <fullName evidence="2">site-specific DNA-methyltransferase (adenine-specific)</fullName>
        <ecNumber evidence="2">2.1.1.72</ecNumber>
    </recommendedName>
</protein>
<feature type="domain" description="DNA methylase adenine-specific" evidence="8">
    <location>
        <begin position="124"/>
        <end position="421"/>
    </location>
</feature>